<dbReference type="SUPFAM" id="SSF56601">
    <property type="entry name" value="beta-lactamase/transpeptidase-like"/>
    <property type="match status" value="1"/>
</dbReference>
<evidence type="ECO:0000313" key="3">
    <source>
        <dbReference type="Proteomes" id="UP001239267"/>
    </source>
</evidence>
<comment type="caution">
    <text evidence="2">The sequence shown here is derived from an EMBL/GenBank/DDBJ whole genome shotgun (WGS) entry which is preliminary data.</text>
</comment>
<evidence type="ECO:0000259" key="1">
    <source>
        <dbReference type="Pfam" id="PF00144"/>
    </source>
</evidence>
<dbReference type="Gene3D" id="3.40.710.10">
    <property type="entry name" value="DD-peptidase/beta-lactamase superfamily"/>
    <property type="match status" value="1"/>
</dbReference>
<gene>
    <name evidence="2" type="ORF">J2T23_000536</name>
</gene>
<evidence type="ECO:0000313" key="2">
    <source>
        <dbReference type="EMBL" id="MDQ0144662.1"/>
    </source>
</evidence>
<reference evidence="2 3" key="1">
    <citation type="submission" date="2023-07" db="EMBL/GenBank/DDBJ databases">
        <title>Sorghum-associated microbial communities from plants grown in Nebraska, USA.</title>
        <authorList>
            <person name="Schachtman D."/>
        </authorList>
    </citation>
    <scope>NUCLEOTIDE SEQUENCE [LARGE SCALE GENOMIC DNA]</scope>
    <source>
        <strain evidence="2 3">DS1001</strain>
    </source>
</reference>
<dbReference type="PANTHER" id="PTHR43319:SF3">
    <property type="entry name" value="BETA-LACTAMASE-RELATED DOMAIN-CONTAINING PROTEIN"/>
    <property type="match status" value="1"/>
</dbReference>
<dbReference type="PANTHER" id="PTHR43319">
    <property type="entry name" value="BETA-LACTAMASE-RELATED"/>
    <property type="match status" value="1"/>
</dbReference>
<proteinExistence type="predicted"/>
<organism evidence="2 3">
    <name type="scientific">Pseudarthrobacter niigatensis</name>
    <dbReference type="NCBI Taxonomy" id="369935"/>
    <lineage>
        <taxon>Bacteria</taxon>
        <taxon>Bacillati</taxon>
        <taxon>Actinomycetota</taxon>
        <taxon>Actinomycetes</taxon>
        <taxon>Micrococcales</taxon>
        <taxon>Micrococcaceae</taxon>
        <taxon>Pseudarthrobacter</taxon>
    </lineage>
</organism>
<name>A0AAJ1SVS8_9MICC</name>
<dbReference type="AlphaFoldDB" id="A0AAJ1SVS8"/>
<dbReference type="Pfam" id="PF00144">
    <property type="entry name" value="Beta-lactamase"/>
    <property type="match status" value="1"/>
</dbReference>
<dbReference type="EMBL" id="JAUSTB010000001">
    <property type="protein sequence ID" value="MDQ0144662.1"/>
    <property type="molecule type" value="Genomic_DNA"/>
</dbReference>
<feature type="domain" description="Beta-lactamase-related" evidence="1">
    <location>
        <begin position="26"/>
        <end position="384"/>
    </location>
</feature>
<dbReference type="Proteomes" id="UP001239267">
    <property type="component" value="Unassembled WGS sequence"/>
</dbReference>
<accession>A0AAJ1SVS8</accession>
<dbReference type="InterPro" id="IPR001466">
    <property type="entry name" value="Beta-lactam-related"/>
</dbReference>
<dbReference type="InterPro" id="IPR052907">
    <property type="entry name" value="Beta-lactamase/esterase"/>
</dbReference>
<keyword evidence="3" id="KW-1185">Reference proteome</keyword>
<dbReference type="InterPro" id="IPR012338">
    <property type="entry name" value="Beta-lactam/transpept-like"/>
</dbReference>
<protein>
    <submittedName>
        <fullName evidence="2">CubicO group peptidase (Beta-lactamase class C family)</fullName>
    </submittedName>
</protein>
<dbReference type="RefSeq" id="WP_307356872.1">
    <property type="nucleotide sequence ID" value="NZ_JAUSTB010000001.1"/>
</dbReference>
<sequence length="391" mass="43210">MKIEKQADNPPVQGWVDDRFGKVVDAYLENYRQGDELGSSLHVTVAGNTVVDLWGGWTDDARMKPWTQDTLVCMMSVAKGISAIAIAVLVDRGQLDLDKPVANYWPEFGQNGKEIILLRWVLDHRAGLPALVDEPLWPGATFDREAMVKALERARPLWEPGTVAAYHVQTQGYILGELVRRVTGTPIGEFIRSEITDPLGADYWMGLPETEFSRTSDLLPNDRSRLIAARDAEAPDSLRVLALAQNPDWPWRKMVNSAEWRTAEIASASGHGNGRAVARIYAAMANGGTIDGVRIMKPDTVRRFAEMQHNMIEIVQERNYRQGLGLLLNSPDAVYMGPHDAAFGHHGIGGSIGFADPVEQVSFGYAINKMHEVGTNGPRARRLIDAVYASL</sequence>